<keyword evidence="2" id="KW-1185">Reference proteome</keyword>
<accession>A0A085ZMU7</accession>
<evidence type="ECO:0000313" key="1">
    <source>
        <dbReference type="EMBL" id="KFF05761.1"/>
    </source>
</evidence>
<dbReference type="Proteomes" id="UP000028715">
    <property type="component" value="Unassembled WGS sequence"/>
</dbReference>
<dbReference type="OrthoDB" id="1454386at2"/>
<evidence type="ECO:0000313" key="2">
    <source>
        <dbReference type="Proteomes" id="UP000028715"/>
    </source>
</evidence>
<dbReference type="eggNOG" id="ENOG5032XM2">
    <property type="taxonomic scope" value="Bacteria"/>
</dbReference>
<dbReference type="AlphaFoldDB" id="A0A085ZMU7"/>
<protein>
    <submittedName>
        <fullName evidence="1">Uncharacterized protein</fullName>
    </submittedName>
</protein>
<comment type="caution">
    <text evidence="1">The sequence shown here is derived from an EMBL/GenBank/DDBJ whole genome shotgun (WGS) entry which is preliminary data.</text>
</comment>
<reference evidence="1 2" key="1">
    <citation type="submission" date="2014-07" db="EMBL/GenBank/DDBJ databases">
        <title>Genome of Flavobacterium reichenbachii LMG 25512.</title>
        <authorList>
            <person name="Stropko S.J."/>
            <person name="Pipes S.E."/>
            <person name="Newman J.D."/>
        </authorList>
    </citation>
    <scope>NUCLEOTIDE SEQUENCE [LARGE SCALE GENOMIC DNA]</scope>
    <source>
        <strain evidence="1 2">LMG 25512</strain>
    </source>
</reference>
<dbReference type="RefSeq" id="WP_035683460.1">
    <property type="nucleotide sequence ID" value="NZ_JPRL01000001.1"/>
</dbReference>
<dbReference type="STRING" id="362418.IW19_09620"/>
<sequence length="236" mass="28194">MTIKLYPEFNDVFADETLKGIFFPLCSLTLEKYPNKIFHFISSNGLWIDENHQTEQNTFNYALFDIQENKYRFNGNIQLYKGFEQAKNIFDELQKDMDNNGKSYLEKKTKTDDYIKKQKQNLNLKTDDEFDADYYLQTFYEFSINRLNFKYKNEFGAFRKIIDGWSNSNKESPIIYDETSNELKETLNHYDKPKFENIETFDLIGKIVGFEFFTDGNDTILFYNNSDKILCLNFYS</sequence>
<organism evidence="1 2">
    <name type="scientific">Flavobacterium reichenbachii</name>
    <dbReference type="NCBI Taxonomy" id="362418"/>
    <lineage>
        <taxon>Bacteria</taxon>
        <taxon>Pseudomonadati</taxon>
        <taxon>Bacteroidota</taxon>
        <taxon>Flavobacteriia</taxon>
        <taxon>Flavobacteriales</taxon>
        <taxon>Flavobacteriaceae</taxon>
        <taxon>Flavobacterium</taxon>
    </lineage>
</organism>
<gene>
    <name evidence="1" type="ORF">IW19_09620</name>
</gene>
<proteinExistence type="predicted"/>
<dbReference type="EMBL" id="JPRL01000001">
    <property type="protein sequence ID" value="KFF05761.1"/>
    <property type="molecule type" value="Genomic_DNA"/>
</dbReference>
<name>A0A085ZMU7_9FLAO</name>